<keyword evidence="17" id="KW-0472">Membrane</keyword>
<dbReference type="NCBIfam" id="TIGR00229">
    <property type="entry name" value="sensory_box"/>
    <property type="match status" value="1"/>
</dbReference>
<keyword evidence="15" id="KW-0843">Virulence</keyword>
<evidence type="ECO:0000256" key="7">
    <source>
        <dbReference type="ARBA" id="ARBA00022630"/>
    </source>
</evidence>
<evidence type="ECO:0000256" key="4">
    <source>
        <dbReference type="ARBA" id="ARBA00022543"/>
    </source>
</evidence>
<gene>
    <name evidence="20" type="ORF">ACFQ2F_12985</name>
</gene>
<evidence type="ECO:0000256" key="8">
    <source>
        <dbReference type="ARBA" id="ARBA00022643"/>
    </source>
</evidence>
<evidence type="ECO:0000256" key="13">
    <source>
        <dbReference type="ARBA" id="ARBA00022840"/>
    </source>
</evidence>
<dbReference type="SUPFAM" id="SSF55874">
    <property type="entry name" value="ATPase domain of HSP90 chaperone/DNA topoisomerase II/histidine kinase"/>
    <property type="match status" value="1"/>
</dbReference>
<dbReference type="RefSeq" id="WP_379090523.1">
    <property type="nucleotide sequence ID" value="NZ_JBHTJO010000001.1"/>
</dbReference>
<proteinExistence type="predicted"/>
<evidence type="ECO:0000256" key="1">
    <source>
        <dbReference type="ARBA" id="ARBA00000085"/>
    </source>
</evidence>
<dbReference type="SMART" id="SM00911">
    <property type="entry name" value="HWE_HK"/>
    <property type="match status" value="1"/>
</dbReference>
<keyword evidence="16" id="KW-0675">Receptor</keyword>
<dbReference type="InterPro" id="IPR011102">
    <property type="entry name" value="Sig_transdc_His_kinase_HWE"/>
</dbReference>
<dbReference type="PANTHER" id="PTHR41523">
    <property type="entry name" value="TWO-COMPONENT SYSTEM SENSOR PROTEIN"/>
    <property type="match status" value="1"/>
</dbReference>
<dbReference type="InterPro" id="IPR035965">
    <property type="entry name" value="PAS-like_dom_sf"/>
</dbReference>
<dbReference type="PANTHER" id="PTHR41523:SF8">
    <property type="entry name" value="ETHYLENE RESPONSE SENSOR PROTEIN"/>
    <property type="match status" value="1"/>
</dbReference>
<keyword evidence="21" id="KW-1185">Reference proteome</keyword>
<dbReference type="Gene3D" id="3.30.565.10">
    <property type="entry name" value="Histidine kinase-like ATPase, C-terminal domain"/>
    <property type="match status" value="1"/>
</dbReference>
<dbReference type="InterPro" id="IPR013767">
    <property type="entry name" value="PAS_fold"/>
</dbReference>
<dbReference type="CDD" id="cd00130">
    <property type="entry name" value="PAS"/>
    <property type="match status" value="1"/>
</dbReference>
<keyword evidence="17" id="KW-1133">Transmembrane helix</keyword>
<dbReference type="PROSITE" id="PS50113">
    <property type="entry name" value="PAC"/>
    <property type="match status" value="1"/>
</dbReference>
<dbReference type="Proteomes" id="UP001597102">
    <property type="component" value="Unassembled WGS sequence"/>
</dbReference>
<evidence type="ECO:0000313" key="20">
    <source>
        <dbReference type="EMBL" id="MFD0988012.1"/>
    </source>
</evidence>
<keyword evidence="8" id="KW-0288">FMN</keyword>
<comment type="caution">
    <text evidence="20">The sequence shown here is derived from an EMBL/GenBank/DDBJ whole genome shotgun (WGS) entry which is preliminary data.</text>
</comment>
<keyword evidence="5" id="KW-0597">Phosphoprotein</keyword>
<feature type="transmembrane region" description="Helical" evidence="17">
    <location>
        <begin position="21"/>
        <end position="40"/>
    </location>
</feature>
<keyword evidence="4" id="KW-0600">Photoreceptor protein</keyword>
<name>A0ABW3JC40_9HYPH</name>
<evidence type="ECO:0000256" key="14">
    <source>
        <dbReference type="ARBA" id="ARBA00022991"/>
    </source>
</evidence>
<keyword evidence="13" id="KW-0067">ATP-binding</keyword>
<keyword evidence="11" id="KW-0547">Nucleotide-binding</keyword>
<dbReference type="EC" id="2.7.13.3" evidence="2"/>
<keyword evidence="12 20" id="KW-0418">Kinase</keyword>
<evidence type="ECO:0000259" key="18">
    <source>
        <dbReference type="PROSITE" id="PS50112"/>
    </source>
</evidence>
<feature type="domain" description="PAS" evidence="18">
    <location>
        <begin position="140"/>
        <end position="213"/>
    </location>
</feature>
<dbReference type="InterPro" id="IPR036890">
    <property type="entry name" value="HATPase_C_sf"/>
</dbReference>
<keyword evidence="10" id="KW-0677">Repeat</keyword>
<evidence type="ECO:0000256" key="16">
    <source>
        <dbReference type="ARBA" id="ARBA00023170"/>
    </source>
</evidence>
<evidence type="ECO:0000256" key="15">
    <source>
        <dbReference type="ARBA" id="ARBA00023026"/>
    </source>
</evidence>
<dbReference type="EMBL" id="JBHTJO010000001">
    <property type="protein sequence ID" value="MFD0988012.1"/>
    <property type="molecule type" value="Genomic_DNA"/>
</dbReference>
<dbReference type="Pfam" id="PF00989">
    <property type="entry name" value="PAS"/>
    <property type="match status" value="1"/>
</dbReference>
<dbReference type="InterPro" id="IPR001610">
    <property type="entry name" value="PAC"/>
</dbReference>
<evidence type="ECO:0000259" key="19">
    <source>
        <dbReference type="PROSITE" id="PS50113"/>
    </source>
</evidence>
<accession>A0ABW3JC40</accession>
<evidence type="ECO:0000256" key="5">
    <source>
        <dbReference type="ARBA" id="ARBA00022553"/>
    </source>
</evidence>
<feature type="transmembrane region" description="Helical" evidence="17">
    <location>
        <begin position="70"/>
        <end position="93"/>
    </location>
</feature>
<evidence type="ECO:0000256" key="11">
    <source>
        <dbReference type="ARBA" id="ARBA00022741"/>
    </source>
</evidence>
<keyword evidence="9 20" id="KW-0808">Transferase</keyword>
<dbReference type="GO" id="GO:0004673">
    <property type="term" value="F:protein histidine kinase activity"/>
    <property type="evidence" value="ECO:0007669"/>
    <property type="project" value="UniProtKB-EC"/>
</dbReference>
<organism evidence="20 21">
    <name type="scientific">Methyloligella solikamskensis</name>
    <dbReference type="NCBI Taxonomy" id="1177756"/>
    <lineage>
        <taxon>Bacteria</taxon>
        <taxon>Pseudomonadati</taxon>
        <taxon>Pseudomonadota</taxon>
        <taxon>Alphaproteobacteria</taxon>
        <taxon>Hyphomicrobiales</taxon>
        <taxon>Hyphomicrobiaceae</taxon>
        <taxon>Methyloligella</taxon>
    </lineage>
</organism>
<evidence type="ECO:0000256" key="6">
    <source>
        <dbReference type="ARBA" id="ARBA00022606"/>
    </source>
</evidence>
<dbReference type="SMART" id="SM00086">
    <property type="entry name" value="PAC"/>
    <property type="match status" value="1"/>
</dbReference>
<dbReference type="SUPFAM" id="SSF55785">
    <property type="entry name" value="PYP-like sensor domain (PAS domain)"/>
    <property type="match status" value="1"/>
</dbReference>
<protein>
    <recommendedName>
        <fullName evidence="3">Blue-light-activated histidine kinase</fullName>
        <ecNumber evidence="2">2.7.13.3</ecNumber>
    </recommendedName>
</protein>
<keyword evidence="14" id="KW-0157">Chromophore</keyword>
<evidence type="ECO:0000256" key="17">
    <source>
        <dbReference type="SAM" id="Phobius"/>
    </source>
</evidence>
<evidence type="ECO:0000256" key="2">
    <source>
        <dbReference type="ARBA" id="ARBA00012438"/>
    </source>
</evidence>
<dbReference type="Gene3D" id="3.30.450.20">
    <property type="entry name" value="PAS domain"/>
    <property type="match status" value="1"/>
</dbReference>
<reference evidence="21" key="1">
    <citation type="journal article" date="2019" name="Int. J. Syst. Evol. Microbiol.">
        <title>The Global Catalogue of Microorganisms (GCM) 10K type strain sequencing project: providing services to taxonomists for standard genome sequencing and annotation.</title>
        <authorList>
            <consortium name="The Broad Institute Genomics Platform"/>
            <consortium name="The Broad Institute Genome Sequencing Center for Infectious Disease"/>
            <person name="Wu L."/>
            <person name="Ma J."/>
        </authorList>
    </citation>
    <scope>NUCLEOTIDE SEQUENCE [LARGE SCALE GENOMIC DNA]</scope>
    <source>
        <strain evidence="21">CCUG 61697</strain>
    </source>
</reference>
<sequence length="465" mass="50403">MSLTYPDRFKELRSAGDAKGILFVLLPWAGLILAVTAFLAELFLPLRGGLSACYVLAVLTTFGHSNRYATLAMCGLATVLAVGALLGTLLGSWGTDDPAWVIGINRTVTVAAICATGACMLAFARVADRLRKVEIEANARQAWLAQTLASIGDGVIASDANGRVEFMNDVAERLTGWSEADAVDRPIEDVFDLRDEESGRVVESPIRRALSAGHIVVLTSTTILKNRDGQTSPLDDSAAPIRNHKGEIIGAVMVFRDVSQRRRDEQQMELRLSEAGHRIRNVFANVRALMSLCERDAESPAALVSCVEARMSCLLRSTDRLMYATEEGSSAREIIIDEIEPYLDTDREDRLHFAGEDALLDPSSSVSLGMIVHELANNASKYGSLSVTSGSVSLHCRWQDEETFAIDWRESGGPAAEEPSRSGLGTQIIGGLVRSQFGGTWEPEYGAEGFACRLVLPIRNEANAE</sequence>
<dbReference type="SMART" id="SM00091">
    <property type="entry name" value="PAS"/>
    <property type="match status" value="1"/>
</dbReference>
<evidence type="ECO:0000256" key="9">
    <source>
        <dbReference type="ARBA" id="ARBA00022679"/>
    </source>
</evidence>
<evidence type="ECO:0000256" key="12">
    <source>
        <dbReference type="ARBA" id="ARBA00022777"/>
    </source>
</evidence>
<keyword evidence="7" id="KW-0285">Flavoprotein</keyword>
<evidence type="ECO:0000313" key="21">
    <source>
        <dbReference type="Proteomes" id="UP001597102"/>
    </source>
</evidence>
<evidence type="ECO:0000256" key="3">
    <source>
        <dbReference type="ARBA" id="ARBA00021740"/>
    </source>
</evidence>
<feature type="domain" description="PAC" evidence="19">
    <location>
        <begin position="217"/>
        <end position="270"/>
    </location>
</feature>
<dbReference type="PROSITE" id="PS50112">
    <property type="entry name" value="PAS"/>
    <property type="match status" value="1"/>
</dbReference>
<dbReference type="InterPro" id="IPR000014">
    <property type="entry name" value="PAS"/>
</dbReference>
<keyword evidence="6" id="KW-0716">Sensory transduction</keyword>
<keyword evidence="17" id="KW-0812">Transmembrane</keyword>
<comment type="catalytic activity">
    <reaction evidence="1">
        <text>ATP + protein L-histidine = ADP + protein N-phospho-L-histidine.</text>
        <dbReference type="EC" id="2.7.13.3"/>
    </reaction>
</comment>
<dbReference type="InterPro" id="IPR000700">
    <property type="entry name" value="PAS-assoc_C"/>
</dbReference>
<evidence type="ECO:0000256" key="10">
    <source>
        <dbReference type="ARBA" id="ARBA00022737"/>
    </source>
</evidence>
<dbReference type="Pfam" id="PF07536">
    <property type="entry name" value="HWE_HK"/>
    <property type="match status" value="1"/>
</dbReference>
<feature type="transmembrane region" description="Helical" evidence="17">
    <location>
        <begin position="99"/>
        <end position="123"/>
    </location>
</feature>